<dbReference type="Proteomes" id="UP000478837">
    <property type="component" value="Unassembled WGS sequence"/>
</dbReference>
<evidence type="ECO:0000313" key="2">
    <source>
        <dbReference type="Proteomes" id="UP000478837"/>
    </source>
</evidence>
<reference evidence="1 2" key="1">
    <citation type="submission" date="2020-01" db="EMBL/GenBank/DDBJ databases">
        <title>Genomes of bacteria type strains.</title>
        <authorList>
            <person name="Chen J."/>
            <person name="Zhu S."/>
            <person name="Yang J."/>
        </authorList>
    </citation>
    <scope>NUCLEOTIDE SEQUENCE [LARGE SCALE GENOMIC DNA]</scope>
    <source>
        <strain evidence="1 2">LMG 22958</strain>
    </source>
</reference>
<evidence type="ECO:0000313" key="1">
    <source>
        <dbReference type="EMBL" id="NDW21619.1"/>
    </source>
</evidence>
<dbReference type="RefSeq" id="WP_163111580.1">
    <property type="nucleotide sequence ID" value="NZ_JAAAWP010000004.1"/>
</dbReference>
<evidence type="ECO:0008006" key="3">
    <source>
        <dbReference type="Google" id="ProtNLM"/>
    </source>
</evidence>
<protein>
    <recommendedName>
        <fullName evidence="3">DUF115 domain-containing protein</fullName>
    </recommendedName>
</protein>
<sequence length="269" mass="30973">MSDFKRRLRDASLNSNTDEELIRNLKNLFHGKTAFIVSAGPSALHWKKVYDSIVHDCPIVVCIKQTIFFDELSSLCDIHFINSYNVKKWKYSDSRVFKILTKAENDPPSFCKSDLTLNLQKKESDGLTDTLCSHLQFDDYTFDKSGLSRPWGPGIMHESVIFTLLHLGIARIVTIGWDIADAKGNNTHIDDNEYKNDREKPGRKLKWLRKLRLMRLINFVKFHFGRTINQAGMMDGEAALTSSSIPYLRSWLKKHGITLEVHSNSTWIH</sequence>
<organism evidence="1 2">
    <name type="scientific">Alteromonas hispanica</name>
    <dbReference type="NCBI Taxonomy" id="315421"/>
    <lineage>
        <taxon>Bacteria</taxon>
        <taxon>Pseudomonadati</taxon>
        <taxon>Pseudomonadota</taxon>
        <taxon>Gammaproteobacteria</taxon>
        <taxon>Alteromonadales</taxon>
        <taxon>Alteromonadaceae</taxon>
        <taxon>Alteromonas/Salinimonas group</taxon>
        <taxon>Alteromonas</taxon>
    </lineage>
</organism>
<comment type="caution">
    <text evidence="1">The sequence shown here is derived from an EMBL/GenBank/DDBJ whole genome shotgun (WGS) entry which is preliminary data.</text>
</comment>
<keyword evidence="2" id="KW-1185">Reference proteome</keyword>
<accession>A0A6L9MTP2</accession>
<proteinExistence type="predicted"/>
<dbReference type="EMBL" id="JAAAWP010000004">
    <property type="protein sequence ID" value="NDW21619.1"/>
    <property type="molecule type" value="Genomic_DNA"/>
</dbReference>
<gene>
    <name evidence="1" type="ORF">GTW09_08830</name>
</gene>
<name>A0A6L9MTP2_9ALTE</name>
<dbReference type="AlphaFoldDB" id="A0A6L9MTP2"/>